<evidence type="ECO:0000313" key="2">
    <source>
        <dbReference type="Proteomes" id="UP001345827"/>
    </source>
</evidence>
<protein>
    <submittedName>
        <fullName evidence="1">Uncharacterized protein</fullName>
    </submittedName>
</protein>
<evidence type="ECO:0000313" key="1">
    <source>
        <dbReference type="EMBL" id="KAK5539616.1"/>
    </source>
</evidence>
<reference evidence="1 2" key="1">
    <citation type="submission" date="2023-06" db="EMBL/GenBank/DDBJ databases">
        <title>Black Yeasts Isolated from many extreme environments.</title>
        <authorList>
            <person name="Coleine C."/>
            <person name="Stajich J.E."/>
            <person name="Selbmann L."/>
        </authorList>
    </citation>
    <scope>NUCLEOTIDE SEQUENCE [LARGE SCALE GENOMIC DNA]</scope>
    <source>
        <strain evidence="1 2">CCFEE 5887</strain>
    </source>
</reference>
<keyword evidence="2" id="KW-1185">Reference proteome</keyword>
<proteinExistence type="predicted"/>
<dbReference type="AlphaFoldDB" id="A0AAV9QBP1"/>
<accession>A0AAV9QBP1</accession>
<comment type="caution">
    <text evidence="1">The sequence shown here is derived from an EMBL/GenBank/DDBJ whole genome shotgun (WGS) entry which is preliminary data.</text>
</comment>
<sequence>MKNSFVLNPSTGPSARPAFDQGCLNASDYQDVHMADAPLTINPYQMHLLPSIDYEDDTFHIKQAATYELYLQANSSQAQTVFAPVLPPPHLNNDLTTTAPVQSYFNPYLHSLIPTYMLFPTLAPDTYPYSVMARKKAVPVSVTRRLEGLRQQERTRRPRHRLETLPTEIRLMIYALVFEGAELKVTHNYLTRGRCSPNDWLSPYRLITKASTDIIRTSRFFFHEALQSLVKATILEVWSSHRGVDPLHLLPDHFLSSIETIKVEANAFPDIDRTRLPRLKKVDFWHEIDSPGGFDDVIHIMNCENCGGISLVVEESFAGSFYSWRWFQRQWAYLGRLEGFAVNMTVVWEIWCPVPGMARIELAFDCATNEVVRTRAFIGSQEVGTKDGDQAERDWATYSGL</sequence>
<organism evidence="1 2">
    <name type="scientific">Vermiconidia calcicola</name>
    <dbReference type="NCBI Taxonomy" id="1690605"/>
    <lineage>
        <taxon>Eukaryota</taxon>
        <taxon>Fungi</taxon>
        <taxon>Dikarya</taxon>
        <taxon>Ascomycota</taxon>
        <taxon>Pezizomycotina</taxon>
        <taxon>Dothideomycetes</taxon>
        <taxon>Dothideomycetidae</taxon>
        <taxon>Mycosphaerellales</taxon>
        <taxon>Extremaceae</taxon>
        <taxon>Vermiconidia</taxon>
    </lineage>
</organism>
<dbReference type="EMBL" id="JAXLQG010000005">
    <property type="protein sequence ID" value="KAK5539616.1"/>
    <property type="molecule type" value="Genomic_DNA"/>
</dbReference>
<name>A0AAV9QBP1_9PEZI</name>
<dbReference type="Proteomes" id="UP001345827">
    <property type="component" value="Unassembled WGS sequence"/>
</dbReference>
<gene>
    <name evidence="1" type="ORF">LTR25_003320</name>
</gene>